<protein>
    <submittedName>
        <fullName evidence="2">Uncharacterized protein</fullName>
    </submittedName>
</protein>
<evidence type="ECO:0000256" key="1">
    <source>
        <dbReference type="SAM" id="MobiDB-lite"/>
    </source>
</evidence>
<organism evidence="2 3">
    <name type="scientific">Deinococcus depolymerans</name>
    <dbReference type="NCBI Taxonomy" id="392408"/>
    <lineage>
        <taxon>Bacteria</taxon>
        <taxon>Thermotogati</taxon>
        <taxon>Deinococcota</taxon>
        <taxon>Deinococci</taxon>
        <taxon>Deinococcales</taxon>
        <taxon>Deinococcaceae</taxon>
        <taxon>Deinococcus</taxon>
    </lineage>
</organism>
<gene>
    <name evidence="2" type="ORF">GCM10008937_00350</name>
</gene>
<evidence type="ECO:0000313" key="3">
    <source>
        <dbReference type="Proteomes" id="UP001500191"/>
    </source>
</evidence>
<evidence type="ECO:0000313" key="2">
    <source>
        <dbReference type="EMBL" id="GAA0497161.1"/>
    </source>
</evidence>
<keyword evidence="3" id="KW-1185">Reference proteome</keyword>
<dbReference type="RefSeq" id="WP_343754753.1">
    <property type="nucleotide sequence ID" value="NZ_BAAADB010000001.1"/>
</dbReference>
<reference evidence="2 3" key="1">
    <citation type="journal article" date="2019" name="Int. J. Syst. Evol. Microbiol.">
        <title>The Global Catalogue of Microorganisms (GCM) 10K type strain sequencing project: providing services to taxonomists for standard genome sequencing and annotation.</title>
        <authorList>
            <consortium name="The Broad Institute Genomics Platform"/>
            <consortium name="The Broad Institute Genome Sequencing Center for Infectious Disease"/>
            <person name="Wu L."/>
            <person name="Ma J."/>
        </authorList>
    </citation>
    <scope>NUCLEOTIDE SEQUENCE [LARGE SCALE GENOMIC DNA]</scope>
    <source>
        <strain evidence="2 3">JCM 14368</strain>
    </source>
</reference>
<accession>A0ABN1BG32</accession>
<dbReference type="EMBL" id="BAAADB010000001">
    <property type="protein sequence ID" value="GAA0497161.1"/>
    <property type="molecule type" value="Genomic_DNA"/>
</dbReference>
<dbReference type="Proteomes" id="UP001500191">
    <property type="component" value="Unassembled WGS sequence"/>
</dbReference>
<proteinExistence type="predicted"/>
<sequence length="59" mass="6472">MNHAPPSTPTSAHQPTPPRRYEPPRVQDLGAWQAVTLIGSVGFNRFPGMPGQENNRGSY</sequence>
<comment type="caution">
    <text evidence="2">The sequence shown here is derived from an EMBL/GenBank/DDBJ whole genome shotgun (WGS) entry which is preliminary data.</text>
</comment>
<name>A0ABN1BG32_9DEIO</name>
<feature type="region of interest" description="Disordered" evidence="1">
    <location>
        <begin position="1"/>
        <end position="28"/>
    </location>
</feature>